<dbReference type="SUPFAM" id="SSF53448">
    <property type="entry name" value="Nucleotide-diphospho-sugar transferases"/>
    <property type="match status" value="1"/>
</dbReference>
<sequence>MTKEILVVIPARGGSKGIPRKNLRVLGGKPLIYYSIQNALSIKNYKVDTYVSSDDDEILLMASKFGAKTLLRDNTISEDNTTLDPVIFDAYQRISKLENKKYDLVVTLQATSPLLKSESLEKAIKKMYQNSLDTIISGVYDTHLTWKKEGSEFLPNYAERLNRQYLPEIYKETGGFVITQSGFVNKSSRFGKKVEVYPLSKKEAIDIDDFDDWNLCEYYLNIKVVLFVVTGNPIIGMGHVYNTLSIANEILNHRIIFLVDNTSELAFEKISESNYEVHKQKKTNIIEDIKGFKPDVIINDILDTSAEYILELKKLDCKLINFEDLGEGTKYADVVINAMYPEKKIILNHYYGAKYFILRDEFLYTSEKNNISNKVENVLISFGGVDPNDFTFRVLDIIHNYCSNNDIKITVITGLGYKNSENLKKSFQNAEIKRNINNISDEILNADIVFTSAGRTTFEVAAIGVPAIVLCQNDRETTHFFASQKNGFYNLGLGSSVEDQEIEDAFRDVLDVGLRKQMNKKMLDNKLKKGKARVLKLINDSIQK</sequence>
<dbReference type="GO" id="GO:0016758">
    <property type="term" value="F:hexosyltransferase activity"/>
    <property type="evidence" value="ECO:0007669"/>
    <property type="project" value="InterPro"/>
</dbReference>
<dbReference type="EMBL" id="SIRT01000015">
    <property type="protein sequence ID" value="TBN00187.1"/>
    <property type="molecule type" value="Genomic_DNA"/>
</dbReference>
<gene>
    <name evidence="2" type="ORF">EYD45_14710</name>
</gene>
<dbReference type="OrthoDB" id="9805604at2"/>
<dbReference type="CDD" id="cd02513">
    <property type="entry name" value="CMP-NeuAc_Synthase"/>
    <property type="match status" value="1"/>
</dbReference>
<proteinExistence type="predicted"/>
<dbReference type="PANTHER" id="PTHR21485:SF3">
    <property type="entry name" value="N-ACYLNEURAMINATE CYTIDYLYLTRANSFERASE"/>
    <property type="match status" value="1"/>
</dbReference>
<dbReference type="Proteomes" id="UP000291142">
    <property type="component" value="Unassembled WGS sequence"/>
</dbReference>
<accession>A0A4Q9FBN2</accession>
<dbReference type="RefSeq" id="WP_130965322.1">
    <property type="nucleotide sequence ID" value="NZ_SIRT01000015.1"/>
</dbReference>
<comment type="caution">
    <text evidence="2">The sequence shown here is derived from an EMBL/GenBank/DDBJ whole genome shotgun (WGS) entry which is preliminary data.</text>
</comment>
<evidence type="ECO:0000259" key="1">
    <source>
        <dbReference type="Pfam" id="PF04101"/>
    </source>
</evidence>
<dbReference type="InterPro" id="IPR050793">
    <property type="entry name" value="CMP-NeuNAc_synthase"/>
</dbReference>
<dbReference type="SUPFAM" id="SSF53756">
    <property type="entry name" value="UDP-Glycosyltransferase/glycogen phosphorylase"/>
    <property type="match status" value="1"/>
</dbReference>
<dbReference type="Pfam" id="PF04101">
    <property type="entry name" value="Glyco_tran_28_C"/>
    <property type="match status" value="1"/>
</dbReference>
<keyword evidence="2" id="KW-0808">Transferase</keyword>
<keyword evidence="3" id="KW-1185">Reference proteome</keyword>
<name>A0A4Q9FBN2_9FLAO</name>
<dbReference type="InterPro" id="IPR029044">
    <property type="entry name" value="Nucleotide-diphossugar_trans"/>
</dbReference>
<dbReference type="Gene3D" id="3.90.550.10">
    <property type="entry name" value="Spore Coat Polysaccharide Biosynthesis Protein SpsA, Chain A"/>
    <property type="match status" value="1"/>
</dbReference>
<dbReference type="Gene3D" id="3.40.50.2000">
    <property type="entry name" value="Glycogen Phosphorylase B"/>
    <property type="match status" value="1"/>
</dbReference>
<reference evidence="2 3" key="1">
    <citation type="submission" date="2019-02" db="EMBL/GenBank/DDBJ databases">
        <title>Hyunsoonleella sp., isolated from marine sediment.</title>
        <authorList>
            <person name="Liu B.-T."/>
        </authorList>
    </citation>
    <scope>NUCLEOTIDE SEQUENCE [LARGE SCALE GENOMIC DNA]</scope>
    <source>
        <strain evidence="2 3">T58</strain>
    </source>
</reference>
<protein>
    <submittedName>
        <fullName evidence="2">Acylneuraminate cytidylyltransferase</fullName>
    </submittedName>
</protein>
<dbReference type="Pfam" id="PF02348">
    <property type="entry name" value="CTP_transf_3"/>
    <property type="match status" value="1"/>
</dbReference>
<dbReference type="InterPro" id="IPR003329">
    <property type="entry name" value="Cytidylyl_trans"/>
</dbReference>
<dbReference type="InterPro" id="IPR007235">
    <property type="entry name" value="Glyco_trans_28_C"/>
</dbReference>
<organism evidence="2 3">
    <name type="scientific">Hyunsoonleella flava</name>
    <dbReference type="NCBI Taxonomy" id="2527939"/>
    <lineage>
        <taxon>Bacteria</taxon>
        <taxon>Pseudomonadati</taxon>
        <taxon>Bacteroidota</taxon>
        <taxon>Flavobacteriia</taxon>
        <taxon>Flavobacteriales</taxon>
        <taxon>Flavobacteriaceae</taxon>
    </lineage>
</organism>
<evidence type="ECO:0000313" key="2">
    <source>
        <dbReference type="EMBL" id="TBN00187.1"/>
    </source>
</evidence>
<keyword evidence="2" id="KW-0548">Nucleotidyltransferase</keyword>
<dbReference type="PANTHER" id="PTHR21485">
    <property type="entry name" value="HAD SUPERFAMILY MEMBERS CMAS AND KDSC"/>
    <property type="match status" value="1"/>
</dbReference>
<dbReference type="AlphaFoldDB" id="A0A4Q9FBN2"/>
<dbReference type="GO" id="GO:0008781">
    <property type="term" value="F:N-acylneuraminate cytidylyltransferase activity"/>
    <property type="evidence" value="ECO:0007669"/>
    <property type="project" value="TreeGrafter"/>
</dbReference>
<evidence type="ECO:0000313" key="3">
    <source>
        <dbReference type="Proteomes" id="UP000291142"/>
    </source>
</evidence>
<dbReference type="Gene3D" id="3.40.50.11190">
    <property type="match status" value="1"/>
</dbReference>
<feature type="domain" description="Glycosyl transferase family 28 C-terminal" evidence="1">
    <location>
        <begin position="402"/>
        <end position="533"/>
    </location>
</feature>